<dbReference type="RefSeq" id="YP_009208705.1">
    <property type="nucleotide sequence ID" value="NC_028908.2"/>
</dbReference>
<proteinExistence type="predicted"/>
<dbReference type="EMBL" id="KT321317">
    <property type="protein sequence ID" value="ALA45522.1"/>
    <property type="molecule type" value="Genomic_DNA"/>
</dbReference>
<keyword evidence="1" id="KW-0812">Transmembrane</keyword>
<evidence type="ECO:0000313" key="2">
    <source>
        <dbReference type="EMBL" id="ALA45522.1"/>
    </source>
</evidence>
<keyword evidence="1" id="KW-0472">Membrane</keyword>
<evidence type="ECO:0000313" key="3">
    <source>
        <dbReference type="Proteomes" id="UP000203117"/>
    </source>
</evidence>
<keyword evidence="1" id="KW-1133">Transmembrane helix</keyword>
<dbReference type="OrthoDB" id="41462at10239"/>
<dbReference type="KEGG" id="vg:26648383"/>
<accession>A0A0K2FHG4</accession>
<name>A0A0K2FHG4_9CAUD</name>
<reference evidence="2" key="1">
    <citation type="submission" date="2016-02" db="EMBL/GenBank/DDBJ databases">
        <authorList>
            <person name="Zhao X."/>
        </authorList>
    </citation>
    <scope>NUCLEOTIDE SEQUENCE</scope>
</reference>
<dbReference type="Proteomes" id="UP000203117">
    <property type="component" value="Segment"/>
</dbReference>
<feature type="transmembrane region" description="Helical" evidence="1">
    <location>
        <begin position="29"/>
        <end position="46"/>
    </location>
</feature>
<dbReference type="GeneID" id="26648383"/>
<evidence type="ECO:0000256" key="1">
    <source>
        <dbReference type="SAM" id="Phobius"/>
    </source>
</evidence>
<protein>
    <submittedName>
        <fullName evidence="2">Uncharacterized protein</fullName>
    </submittedName>
</protein>
<keyword evidence="3" id="KW-1185">Reference proteome</keyword>
<sequence length="59" mass="6326">MTGNVLAIVVICILAFLLLSAWVHASAPYIALAIIAFVLWKLRGLLFPGTKGRSPDSSE</sequence>
<gene>
    <name evidence="2" type="ORF">ADP65_00053</name>
</gene>
<organism evidence="2 3">
    <name type="scientific">Achromobacter phage phiAxp-3</name>
    <dbReference type="NCBI Taxonomy" id="1664247"/>
    <lineage>
        <taxon>Viruses</taxon>
        <taxon>Duplodnaviria</taxon>
        <taxon>Heunggongvirae</taxon>
        <taxon>Uroviricota</taxon>
        <taxon>Caudoviricetes</taxon>
        <taxon>Schitoviridae</taxon>
        <taxon>Rothmandenesvirinae</taxon>
        <taxon>Dongdastvirus</taxon>
        <taxon>Dongdastvirus Axp3</taxon>
    </lineage>
</organism>
<feature type="transmembrane region" description="Helical" evidence="1">
    <location>
        <begin position="5"/>
        <end position="23"/>
    </location>
</feature>